<comment type="similarity">
    <text evidence="1">Belongs to the aspartokinase family.</text>
</comment>
<dbReference type="PANTHER" id="PTHR21499">
    <property type="entry name" value="ASPARTATE KINASE"/>
    <property type="match status" value="1"/>
</dbReference>
<dbReference type="PANTHER" id="PTHR21499:SF59">
    <property type="entry name" value="ASPARTOKINASE"/>
    <property type="match status" value="1"/>
</dbReference>
<dbReference type="Pfam" id="PF00696">
    <property type="entry name" value="AA_kinase"/>
    <property type="match status" value="1"/>
</dbReference>
<dbReference type="InterPro" id="IPR036393">
    <property type="entry name" value="AceGlu_kinase-like_sf"/>
</dbReference>
<keyword evidence="3" id="KW-1185">Reference proteome</keyword>
<sequence length="148" mass="16258">MHKVYFGEFMSTRLFAAYLNKIGHKARQYDAFEIEIVTTDEFTNADILEATYLAVSKRLLGDWSKEKSVPIVTSFLGKVRRSCAVTTLGRGGSDLTATTIGKASNCDVVLVWKDVDGVLTCDPNIYCGAQPVPYLTFDEAAELAYIGA</sequence>
<dbReference type="Proteomes" id="UP000694864">
    <property type="component" value="Unplaced"/>
</dbReference>
<evidence type="ECO:0000313" key="3">
    <source>
        <dbReference type="Proteomes" id="UP000694864"/>
    </source>
</evidence>
<dbReference type="SUPFAM" id="SSF53633">
    <property type="entry name" value="Carbamate kinase-like"/>
    <property type="match status" value="1"/>
</dbReference>
<evidence type="ECO:0000256" key="1">
    <source>
        <dbReference type="ARBA" id="ARBA00010122"/>
    </source>
</evidence>
<dbReference type="InterPro" id="IPR001048">
    <property type="entry name" value="Asp/Glu/Uridylate_kinase"/>
</dbReference>
<name>A0ABM1RGX6_CAMSA</name>
<gene>
    <name evidence="4" type="primary">LOC104773676</name>
</gene>
<accession>A0ABM1RGX6</accession>
<dbReference type="GeneID" id="104773676"/>
<reference evidence="4" key="2">
    <citation type="submission" date="2025-08" db="UniProtKB">
        <authorList>
            <consortium name="RefSeq"/>
        </authorList>
    </citation>
    <scope>IDENTIFICATION</scope>
    <source>
        <tissue evidence="4">Leaf</tissue>
    </source>
</reference>
<dbReference type="Gene3D" id="3.40.1160.10">
    <property type="entry name" value="Acetylglutamate kinase-like"/>
    <property type="match status" value="1"/>
</dbReference>
<reference evidence="3" key="1">
    <citation type="journal article" date="2014" name="Nat. Commun.">
        <title>The emerging biofuel crop Camelina sativa retains a highly undifferentiated hexaploid genome structure.</title>
        <authorList>
            <person name="Kagale S."/>
            <person name="Koh C."/>
            <person name="Nixon J."/>
            <person name="Bollina V."/>
            <person name="Clarke W.E."/>
            <person name="Tuteja R."/>
            <person name="Spillane C."/>
            <person name="Robinson S.J."/>
            <person name="Links M.G."/>
            <person name="Clarke C."/>
            <person name="Higgins E.E."/>
            <person name="Huebert T."/>
            <person name="Sharpe A.G."/>
            <person name="Parkin I.A."/>
        </authorList>
    </citation>
    <scope>NUCLEOTIDE SEQUENCE [LARGE SCALE GENOMIC DNA]</scope>
    <source>
        <strain evidence="3">cv. DH55</strain>
    </source>
</reference>
<feature type="non-terminal residue" evidence="4">
    <location>
        <position position="148"/>
    </location>
</feature>
<evidence type="ECO:0000259" key="2">
    <source>
        <dbReference type="Pfam" id="PF00696"/>
    </source>
</evidence>
<organism evidence="3 4">
    <name type="scientific">Camelina sativa</name>
    <name type="common">False flax</name>
    <name type="synonym">Myagrum sativum</name>
    <dbReference type="NCBI Taxonomy" id="90675"/>
    <lineage>
        <taxon>Eukaryota</taxon>
        <taxon>Viridiplantae</taxon>
        <taxon>Streptophyta</taxon>
        <taxon>Embryophyta</taxon>
        <taxon>Tracheophyta</taxon>
        <taxon>Spermatophyta</taxon>
        <taxon>Magnoliopsida</taxon>
        <taxon>eudicotyledons</taxon>
        <taxon>Gunneridae</taxon>
        <taxon>Pentapetalae</taxon>
        <taxon>rosids</taxon>
        <taxon>malvids</taxon>
        <taxon>Brassicales</taxon>
        <taxon>Brassicaceae</taxon>
        <taxon>Camelineae</taxon>
        <taxon>Camelina</taxon>
    </lineage>
</organism>
<proteinExistence type="inferred from homology"/>
<feature type="domain" description="Aspartate/glutamate/uridylate kinase" evidence="2">
    <location>
        <begin position="6"/>
        <end position="147"/>
    </location>
</feature>
<dbReference type="RefSeq" id="XP_019098264.1">
    <property type="nucleotide sequence ID" value="XM_019242719.1"/>
</dbReference>
<evidence type="ECO:0000313" key="4">
    <source>
        <dbReference type="RefSeq" id="XP_019098264.1"/>
    </source>
</evidence>
<protein>
    <submittedName>
        <fullName evidence="4">Aspartokinase 3, chloroplastic-like</fullName>
    </submittedName>
</protein>